<evidence type="ECO:0000313" key="8">
    <source>
        <dbReference type="EMBL" id="KAF7510298.1"/>
    </source>
</evidence>
<name>A0A8H7E6R8_9EURO</name>
<dbReference type="SMART" id="SM00916">
    <property type="entry name" value="L51_S25_CI-B8"/>
    <property type="match status" value="1"/>
</dbReference>
<keyword evidence="3" id="KW-0689">Ribosomal protein</keyword>
<dbReference type="GO" id="GO:0032543">
    <property type="term" value="P:mitochondrial translation"/>
    <property type="evidence" value="ECO:0007669"/>
    <property type="project" value="InterPro"/>
</dbReference>
<dbReference type="InterPro" id="IPR007741">
    <property type="entry name" value="Ribosomal_mL43/mS25/NADH_DH"/>
</dbReference>
<proteinExistence type="inferred from homology"/>
<feature type="domain" description="Ribosomal protein/NADH dehydrogenase" evidence="7">
    <location>
        <begin position="32"/>
        <end position="106"/>
    </location>
</feature>
<dbReference type="GO" id="GO:0003735">
    <property type="term" value="F:structural constituent of ribosome"/>
    <property type="evidence" value="ECO:0007669"/>
    <property type="project" value="InterPro"/>
</dbReference>
<evidence type="ECO:0000256" key="3">
    <source>
        <dbReference type="ARBA" id="ARBA00022980"/>
    </source>
</evidence>
<protein>
    <recommendedName>
        <fullName evidence="6">Large ribosomal subunit protein mL43</fullName>
    </recommendedName>
</protein>
<dbReference type="Proteomes" id="UP000606974">
    <property type="component" value="Unassembled WGS sequence"/>
</dbReference>
<evidence type="ECO:0000256" key="2">
    <source>
        <dbReference type="ARBA" id="ARBA00006073"/>
    </source>
</evidence>
<dbReference type="InterPro" id="IPR036249">
    <property type="entry name" value="Thioredoxin-like_sf"/>
</dbReference>
<dbReference type="AlphaFoldDB" id="A0A8H7E6R8"/>
<organism evidence="8 9">
    <name type="scientific">Endocarpon pusillum</name>
    <dbReference type="NCBI Taxonomy" id="364733"/>
    <lineage>
        <taxon>Eukaryota</taxon>
        <taxon>Fungi</taxon>
        <taxon>Dikarya</taxon>
        <taxon>Ascomycota</taxon>
        <taxon>Pezizomycotina</taxon>
        <taxon>Eurotiomycetes</taxon>
        <taxon>Chaetothyriomycetidae</taxon>
        <taxon>Verrucariales</taxon>
        <taxon>Verrucariaceae</taxon>
        <taxon>Endocarpon</taxon>
    </lineage>
</organism>
<dbReference type="Gene3D" id="3.40.30.10">
    <property type="entry name" value="Glutaredoxin"/>
    <property type="match status" value="1"/>
</dbReference>
<sequence>MPVQGIRTVATNQNGLGAFIVQCKRLDLHYCDWYGSSRGMNSFLTSELLPRLSRMHPQVSIHISPRPNKHPVLRAHYINGREKAVCVRNLEKEQIMQKCELLVQSQGGKNRKIRGRNVLSENESVRGIWSPFHGGIKDV</sequence>
<keyword evidence="4" id="KW-0496">Mitochondrion</keyword>
<reference evidence="8" key="1">
    <citation type="submission" date="2020-02" db="EMBL/GenBank/DDBJ databases">
        <authorList>
            <person name="Palmer J.M."/>
        </authorList>
    </citation>
    <scope>NUCLEOTIDE SEQUENCE</scope>
    <source>
        <strain evidence="8">EPUS1.4</strain>
        <tissue evidence="8">Thallus</tissue>
    </source>
</reference>
<dbReference type="EMBL" id="JAACFV010000031">
    <property type="protein sequence ID" value="KAF7510298.1"/>
    <property type="molecule type" value="Genomic_DNA"/>
</dbReference>
<dbReference type="OrthoDB" id="88at2759"/>
<evidence type="ECO:0000256" key="5">
    <source>
        <dbReference type="ARBA" id="ARBA00023274"/>
    </source>
</evidence>
<dbReference type="PANTHER" id="PTHR21396:SF2">
    <property type="entry name" value="LARGE RIBOSOMAL SUBUNIT PROTEIN ML43"/>
    <property type="match status" value="1"/>
</dbReference>
<comment type="caution">
    <text evidence="8">The sequence shown here is derived from an EMBL/GenBank/DDBJ whole genome shotgun (WGS) entry which is preliminary data.</text>
</comment>
<evidence type="ECO:0000256" key="6">
    <source>
        <dbReference type="ARBA" id="ARBA00035188"/>
    </source>
</evidence>
<evidence type="ECO:0000313" key="9">
    <source>
        <dbReference type="Proteomes" id="UP000606974"/>
    </source>
</evidence>
<evidence type="ECO:0000256" key="1">
    <source>
        <dbReference type="ARBA" id="ARBA00004173"/>
    </source>
</evidence>
<comment type="similarity">
    <text evidence="2">Belongs to the mitochondrion-specific ribosomal protein mL43 family.</text>
</comment>
<dbReference type="SUPFAM" id="SSF52833">
    <property type="entry name" value="Thioredoxin-like"/>
    <property type="match status" value="1"/>
</dbReference>
<keyword evidence="5" id="KW-0687">Ribonucleoprotein</keyword>
<dbReference type="InterPro" id="IPR039927">
    <property type="entry name" value="Ribosomal_mL43"/>
</dbReference>
<dbReference type="Pfam" id="PF05047">
    <property type="entry name" value="L51_S25_CI-B8"/>
    <property type="match status" value="1"/>
</dbReference>
<keyword evidence="9" id="KW-1185">Reference proteome</keyword>
<dbReference type="PANTHER" id="PTHR21396">
    <property type="entry name" value="39S RIBOSOMAL PROTEIN L43"/>
    <property type="match status" value="1"/>
</dbReference>
<dbReference type="FunFam" id="3.40.30.10:FF:000173">
    <property type="entry name" value="Mitochondrial 54S ribosomal protein"/>
    <property type="match status" value="1"/>
</dbReference>
<gene>
    <name evidence="8" type="ORF">GJ744_006794</name>
</gene>
<dbReference type="GO" id="GO:0005762">
    <property type="term" value="C:mitochondrial large ribosomal subunit"/>
    <property type="evidence" value="ECO:0007669"/>
    <property type="project" value="TreeGrafter"/>
</dbReference>
<comment type="subcellular location">
    <subcellularLocation>
        <location evidence="1">Mitochondrion</location>
    </subcellularLocation>
</comment>
<evidence type="ECO:0000259" key="7">
    <source>
        <dbReference type="SMART" id="SM00916"/>
    </source>
</evidence>
<accession>A0A8H7E6R8</accession>
<evidence type="ECO:0000256" key="4">
    <source>
        <dbReference type="ARBA" id="ARBA00023128"/>
    </source>
</evidence>